<proteinExistence type="predicted"/>
<sequence>MQRDEVMAILAQHRDRLTGKAVLRQKRVRCYHKKTFDSSWILPQGKKMSNLLEECKKVLAEGYGDRFAGLVLYGSVVRNEALSSSDIDLLVLLKQPFDYFQELRTIVELLYPIQLESERLISAKPAAVDEFERGSLQLYRNAKQEGLSA</sequence>
<feature type="domain" description="Polymerase nucleotidyl transferase" evidence="1">
    <location>
        <begin position="54"/>
        <end position="103"/>
    </location>
</feature>
<evidence type="ECO:0000313" key="2">
    <source>
        <dbReference type="EMBL" id="HGG01136.1"/>
    </source>
</evidence>
<organism evidence="2">
    <name type="scientific">Planktothricoides sp. SpSt-374</name>
    <dbReference type="NCBI Taxonomy" id="2282167"/>
    <lineage>
        <taxon>Bacteria</taxon>
        <taxon>Bacillati</taxon>
        <taxon>Cyanobacteriota</taxon>
        <taxon>Cyanophyceae</taxon>
        <taxon>Oscillatoriophycideae</taxon>
        <taxon>Oscillatoriales</taxon>
        <taxon>Oscillatoriaceae</taxon>
        <taxon>Planktothricoides</taxon>
    </lineage>
</organism>
<dbReference type="CDD" id="cd05403">
    <property type="entry name" value="NT_KNTase_like"/>
    <property type="match status" value="1"/>
</dbReference>
<dbReference type="PANTHER" id="PTHR33933:SF1">
    <property type="entry name" value="PROTEIN ADENYLYLTRANSFERASE MNTA-RELATED"/>
    <property type="match status" value="1"/>
</dbReference>
<comment type="caution">
    <text evidence="2">The sequence shown here is derived from an EMBL/GenBank/DDBJ whole genome shotgun (WGS) entry which is preliminary data.</text>
</comment>
<dbReference type="Pfam" id="PF01909">
    <property type="entry name" value="NTP_transf_2"/>
    <property type="match status" value="1"/>
</dbReference>
<dbReference type="EMBL" id="DSPX01000108">
    <property type="protein sequence ID" value="HGG01136.1"/>
    <property type="molecule type" value="Genomic_DNA"/>
</dbReference>
<dbReference type="InterPro" id="IPR002934">
    <property type="entry name" value="Polymerase_NTP_transf_dom"/>
</dbReference>
<dbReference type="SUPFAM" id="SSF81301">
    <property type="entry name" value="Nucleotidyltransferase"/>
    <property type="match status" value="1"/>
</dbReference>
<dbReference type="InterPro" id="IPR052548">
    <property type="entry name" value="Type_VII_TA_antitoxin"/>
</dbReference>
<reference evidence="2" key="1">
    <citation type="journal article" date="2020" name="mSystems">
        <title>Genome- and Community-Level Interaction Insights into Carbon Utilization and Element Cycling Functions of Hydrothermarchaeota in Hydrothermal Sediment.</title>
        <authorList>
            <person name="Zhou Z."/>
            <person name="Liu Y."/>
            <person name="Xu W."/>
            <person name="Pan J."/>
            <person name="Luo Z.H."/>
            <person name="Li M."/>
        </authorList>
    </citation>
    <scope>NUCLEOTIDE SEQUENCE [LARGE SCALE GENOMIC DNA]</scope>
    <source>
        <strain evidence="2">SpSt-374</strain>
    </source>
</reference>
<dbReference type="InterPro" id="IPR043519">
    <property type="entry name" value="NT_sf"/>
</dbReference>
<dbReference type="PANTHER" id="PTHR33933">
    <property type="entry name" value="NUCLEOTIDYLTRANSFERASE"/>
    <property type="match status" value="1"/>
</dbReference>
<evidence type="ECO:0000259" key="1">
    <source>
        <dbReference type="Pfam" id="PF01909"/>
    </source>
</evidence>
<accession>A0A7C3VRX9</accession>
<dbReference type="AlphaFoldDB" id="A0A7C3VRX9"/>
<dbReference type="GO" id="GO:0016779">
    <property type="term" value="F:nucleotidyltransferase activity"/>
    <property type="evidence" value="ECO:0007669"/>
    <property type="project" value="InterPro"/>
</dbReference>
<protein>
    <recommendedName>
        <fullName evidence="1">Polymerase nucleotidyl transferase domain-containing protein</fullName>
    </recommendedName>
</protein>
<gene>
    <name evidence="2" type="ORF">ENR15_10930</name>
</gene>
<dbReference type="Gene3D" id="3.30.460.10">
    <property type="entry name" value="Beta Polymerase, domain 2"/>
    <property type="match status" value="1"/>
</dbReference>
<name>A0A7C3VRX9_9CYAN</name>